<dbReference type="InterPro" id="IPR026387">
    <property type="entry name" value="OMP_w_GlyGly"/>
</dbReference>
<reference evidence="2 3" key="1">
    <citation type="submission" date="2020-03" db="EMBL/GenBank/DDBJ databases">
        <title>Complete genome sequence of Shewanella sp.</title>
        <authorList>
            <person name="Kim Y.-S."/>
            <person name="Kim S.-J."/>
            <person name="Jung H.-K."/>
            <person name="Kim K.-H."/>
        </authorList>
    </citation>
    <scope>NUCLEOTIDE SEQUENCE [LARGE SCALE GENOMIC DNA]</scope>
    <source>
        <strain evidence="2 3">PN3F2</strain>
    </source>
</reference>
<protein>
    <submittedName>
        <fullName evidence="2">TIGR04219 family outer membrane beta-barrel protein</fullName>
    </submittedName>
</protein>
<dbReference type="NCBIfam" id="TIGR04219">
    <property type="entry name" value="OMP_w_GlyGly"/>
    <property type="match status" value="1"/>
</dbReference>
<dbReference type="KEGG" id="saes:HBH39_15230"/>
<evidence type="ECO:0000256" key="1">
    <source>
        <dbReference type="SAM" id="SignalP"/>
    </source>
</evidence>
<sequence>MNKTLVAASLLSLLSVSSVQAATVLGFKVGGDYWQADTSGTFNADSNLGGGTGPAQSFNYDSKSQGSVWIAIEHPIPFVPNIKIRENQLEGKGKQTDSDFYFNGVDFFGKSTAYNDLSNTDFVLYYEILDNDLVALDLGAAYKKMHGSLRIDGYAGEELTRTATQRDIDSGVVMAYANAEVGIPGIGLYVFADVLLGIDETSVHDYSAGLGWNFEGTALDTKVRVGYRDFGFDVTRFSGSTQDTQFKGAFAGIELVF</sequence>
<dbReference type="RefSeq" id="WP_167679525.1">
    <property type="nucleotide sequence ID" value="NZ_CP050313.1"/>
</dbReference>
<organism evidence="2 3">
    <name type="scientific">Shewanella aestuarii</name>
    <dbReference type="NCBI Taxonomy" id="1028752"/>
    <lineage>
        <taxon>Bacteria</taxon>
        <taxon>Pseudomonadati</taxon>
        <taxon>Pseudomonadota</taxon>
        <taxon>Gammaproteobacteria</taxon>
        <taxon>Alteromonadales</taxon>
        <taxon>Shewanellaceae</taxon>
        <taxon>Shewanella</taxon>
    </lineage>
</organism>
<dbReference type="AlphaFoldDB" id="A0A6G9QPB0"/>
<name>A0A6G9QPB0_9GAMM</name>
<dbReference type="Proteomes" id="UP000502608">
    <property type="component" value="Chromosome"/>
</dbReference>
<keyword evidence="3" id="KW-1185">Reference proteome</keyword>
<feature type="chain" id="PRO_5026314913" evidence="1">
    <location>
        <begin position="22"/>
        <end position="257"/>
    </location>
</feature>
<evidence type="ECO:0000313" key="3">
    <source>
        <dbReference type="Proteomes" id="UP000502608"/>
    </source>
</evidence>
<dbReference type="EMBL" id="CP050313">
    <property type="protein sequence ID" value="QIR15669.1"/>
    <property type="molecule type" value="Genomic_DNA"/>
</dbReference>
<evidence type="ECO:0000313" key="2">
    <source>
        <dbReference type="EMBL" id="QIR15669.1"/>
    </source>
</evidence>
<accession>A0A6G9QPB0</accession>
<keyword evidence="1" id="KW-0732">Signal</keyword>
<gene>
    <name evidence="2" type="ORF">HBH39_15230</name>
</gene>
<proteinExistence type="predicted"/>
<feature type="signal peptide" evidence="1">
    <location>
        <begin position="1"/>
        <end position="21"/>
    </location>
</feature>